<evidence type="ECO:0000256" key="4">
    <source>
        <dbReference type="ARBA" id="ARBA00022679"/>
    </source>
</evidence>
<dbReference type="GO" id="GO:0006520">
    <property type="term" value="P:amino acid metabolic process"/>
    <property type="evidence" value="ECO:0007669"/>
    <property type="project" value="InterPro"/>
</dbReference>
<accession>A0A382WW89</accession>
<reference evidence="7" key="1">
    <citation type="submission" date="2018-05" db="EMBL/GenBank/DDBJ databases">
        <authorList>
            <person name="Lanie J.A."/>
            <person name="Ng W.-L."/>
            <person name="Kazmierczak K.M."/>
            <person name="Andrzejewski T.M."/>
            <person name="Davidsen T.M."/>
            <person name="Wayne K.J."/>
            <person name="Tettelin H."/>
            <person name="Glass J.I."/>
            <person name="Rusch D."/>
            <person name="Podicherti R."/>
            <person name="Tsui H.-C.T."/>
            <person name="Winkler M.E."/>
        </authorList>
    </citation>
    <scope>NUCLEOTIDE SEQUENCE</scope>
</reference>
<dbReference type="CDD" id="cd00609">
    <property type="entry name" value="AAT_like"/>
    <property type="match status" value="1"/>
</dbReference>
<comment type="similarity">
    <text evidence="2">Belongs to the class-I pyridoxal-phosphate-dependent aminotransferase family.</text>
</comment>
<feature type="non-terminal residue" evidence="7">
    <location>
        <position position="258"/>
    </location>
</feature>
<dbReference type="EMBL" id="UINC01162882">
    <property type="protein sequence ID" value="SVD62879.1"/>
    <property type="molecule type" value="Genomic_DNA"/>
</dbReference>
<evidence type="ECO:0000256" key="5">
    <source>
        <dbReference type="ARBA" id="ARBA00022898"/>
    </source>
</evidence>
<dbReference type="InterPro" id="IPR004838">
    <property type="entry name" value="NHTrfase_class1_PyrdxlP-BS"/>
</dbReference>
<protein>
    <recommendedName>
        <fullName evidence="6">Aminotransferase class I/classII large domain-containing protein</fullName>
    </recommendedName>
</protein>
<keyword evidence="5" id="KW-0663">Pyridoxal phosphate</keyword>
<dbReference type="InterPro" id="IPR004839">
    <property type="entry name" value="Aminotransferase_I/II_large"/>
</dbReference>
<dbReference type="PANTHER" id="PTHR46383:SF1">
    <property type="entry name" value="ASPARTATE AMINOTRANSFERASE"/>
    <property type="match status" value="1"/>
</dbReference>
<dbReference type="InterPro" id="IPR015422">
    <property type="entry name" value="PyrdxlP-dep_Trfase_small"/>
</dbReference>
<dbReference type="InterPro" id="IPR015421">
    <property type="entry name" value="PyrdxlP-dep_Trfase_major"/>
</dbReference>
<dbReference type="GO" id="GO:0008483">
    <property type="term" value="F:transaminase activity"/>
    <property type="evidence" value="ECO:0007669"/>
    <property type="project" value="UniProtKB-KW"/>
</dbReference>
<feature type="domain" description="Aminotransferase class I/classII large" evidence="6">
    <location>
        <begin position="31"/>
        <end position="256"/>
    </location>
</feature>
<dbReference type="Gene3D" id="3.90.1150.10">
    <property type="entry name" value="Aspartate Aminotransferase, domain 1"/>
    <property type="match status" value="1"/>
</dbReference>
<dbReference type="InterPro" id="IPR050596">
    <property type="entry name" value="AspAT/PAT-like"/>
</dbReference>
<evidence type="ECO:0000256" key="2">
    <source>
        <dbReference type="ARBA" id="ARBA00007441"/>
    </source>
</evidence>
<dbReference type="GO" id="GO:0030170">
    <property type="term" value="F:pyridoxal phosphate binding"/>
    <property type="evidence" value="ECO:0007669"/>
    <property type="project" value="InterPro"/>
</dbReference>
<proteinExistence type="inferred from homology"/>
<evidence type="ECO:0000256" key="1">
    <source>
        <dbReference type="ARBA" id="ARBA00001933"/>
    </source>
</evidence>
<dbReference type="SUPFAM" id="SSF53383">
    <property type="entry name" value="PLP-dependent transferases"/>
    <property type="match status" value="1"/>
</dbReference>
<organism evidence="7">
    <name type="scientific">marine metagenome</name>
    <dbReference type="NCBI Taxonomy" id="408172"/>
    <lineage>
        <taxon>unclassified sequences</taxon>
        <taxon>metagenomes</taxon>
        <taxon>ecological metagenomes</taxon>
    </lineage>
</organism>
<keyword evidence="4" id="KW-0808">Transferase</keyword>
<dbReference type="Gene3D" id="3.40.640.10">
    <property type="entry name" value="Type I PLP-dependent aspartate aminotransferase-like (Major domain)"/>
    <property type="match status" value="1"/>
</dbReference>
<evidence type="ECO:0000313" key="7">
    <source>
        <dbReference type="EMBL" id="SVD62879.1"/>
    </source>
</evidence>
<dbReference type="AlphaFoldDB" id="A0A382WW89"/>
<evidence type="ECO:0000256" key="3">
    <source>
        <dbReference type="ARBA" id="ARBA00022576"/>
    </source>
</evidence>
<dbReference type="PANTHER" id="PTHR46383">
    <property type="entry name" value="ASPARTATE AMINOTRANSFERASE"/>
    <property type="match status" value="1"/>
</dbReference>
<dbReference type="Pfam" id="PF00155">
    <property type="entry name" value="Aminotran_1_2"/>
    <property type="match status" value="1"/>
</dbReference>
<dbReference type="PROSITE" id="PS00105">
    <property type="entry name" value="AA_TRANSFER_CLASS_1"/>
    <property type="match status" value="1"/>
</dbReference>
<dbReference type="InterPro" id="IPR015424">
    <property type="entry name" value="PyrdxlP-dep_Trfase"/>
</dbReference>
<evidence type="ECO:0000259" key="6">
    <source>
        <dbReference type="Pfam" id="PF00155"/>
    </source>
</evidence>
<sequence>MKLADITRGLTGQPMFSLLAQAEEMEKSGREIIHFEIGDPNFFSPSHVKDAAKMAIDKNLTHYTNSMGILECREAVVDYVNDNLGFRPSIEQILICPANAIIDFVVRCVVNPGEEIIHPDPGFPTYSSVIEYNGMVSVGAPLDEKNNFRMNPDDVSNRITKKTKLLVVNTPQNPTGAVMTQKEVFEMARIAELNNIFLLSDEVYSSITYDKIHHSPTILDQCKERSILLGSLSKIFSMSGWRLGYAVGPEKLVEKMGL</sequence>
<name>A0A382WW89_9ZZZZ</name>
<comment type="cofactor">
    <cofactor evidence="1">
        <name>pyridoxal 5'-phosphate</name>
        <dbReference type="ChEBI" id="CHEBI:597326"/>
    </cofactor>
</comment>
<gene>
    <name evidence="7" type="ORF">METZ01_LOCUS415733</name>
</gene>
<keyword evidence="3" id="KW-0032">Aminotransferase</keyword>